<sequence>MLLAFLFLSFVNKICVLILVKALFGEPLYLNRLASNALDNPIRLLCSLLPGWDYVSKLLVAPDIRCCCCSSHLQECCQVLCY</sequence>
<dbReference type="AlphaFoldDB" id="A0A2N9FM10"/>
<evidence type="ECO:0000313" key="1">
    <source>
        <dbReference type="EMBL" id="SPC88292.1"/>
    </source>
</evidence>
<organism evidence="1">
    <name type="scientific">Fagus sylvatica</name>
    <name type="common">Beechnut</name>
    <dbReference type="NCBI Taxonomy" id="28930"/>
    <lineage>
        <taxon>Eukaryota</taxon>
        <taxon>Viridiplantae</taxon>
        <taxon>Streptophyta</taxon>
        <taxon>Embryophyta</taxon>
        <taxon>Tracheophyta</taxon>
        <taxon>Spermatophyta</taxon>
        <taxon>Magnoliopsida</taxon>
        <taxon>eudicotyledons</taxon>
        <taxon>Gunneridae</taxon>
        <taxon>Pentapetalae</taxon>
        <taxon>rosids</taxon>
        <taxon>fabids</taxon>
        <taxon>Fagales</taxon>
        <taxon>Fagaceae</taxon>
        <taxon>Fagus</taxon>
    </lineage>
</organism>
<gene>
    <name evidence="1" type="ORF">FSB_LOCUS16174</name>
</gene>
<accession>A0A2N9FM10</accession>
<protein>
    <submittedName>
        <fullName evidence="1">Uncharacterized protein</fullName>
    </submittedName>
</protein>
<name>A0A2N9FM10_FAGSY</name>
<dbReference type="EMBL" id="OIVN01000986">
    <property type="protein sequence ID" value="SPC88292.1"/>
    <property type="molecule type" value="Genomic_DNA"/>
</dbReference>
<proteinExistence type="predicted"/>
<reference evidence="1" key="1">
    <citation type="submission" date="2018-02" db="EMBL/GenBank/DDBJ databases">
        <authorList>
            <person name="Cohen D.B."/>
            <person name="Kent A.D."/>
        </authorList>
    </citation>
    <scope>NUCLEOTIDE SEQUENCE</scope>
</reference>